<reference evidence="2" key="1">
    <citation type="journal article" date="2003" name="Genome Biol.">
        <title>An integrated gene annotation and transcriptional profiling approach towards the full gene content of the Drosophila genome.</title>
        <authorList>
            <person name="Hild M."/>
            <person name="Beckmann B."/>
            <person name="Haas S.A."/>
            <person name="Koch B."/>
            <person name="Solovyev V."/>
            <person name="Busold C."/>
            <person name="Fellenberg K."/>
            <person name="Boutros M."/>
            <person name="Vingron M."/>
            <person name="Sauer F."/>
            <person name="Hoheisel J.D."/>
            <person name="Paro R."/>
        </authorList>
    </citation>
    <scope>NUCLEOTIDE SEQUENCE</scope>
</reference>
<sequence>MGCILYLINIILSAIVLMPLSSASSEEVENAGDRLAANSGSDSVFWPIKKL</sequence>
<proteinExistence type="predicted"/>
<evidence type="ECO:0000256" key="1">
    <source>
        <dbReference type="SAM" id="SignalP"/>
    </source>
</evidence>
<dbReference type="EMBL" id="BK003565">
    <property type="protein sequence ID" value="DAA03764.1"/>
    <property type="molecule type" value="Genomic_DNA"/>
</dbReference>
<accession>Q6IH51</accession>
<evidence type="ECO:0000313" key="2">
    <source>
        <dbReference type="EMBL" id="DAA03764.1"/>
    </source>
</evidence>
<feature type="signal peptide" evidence="1">
    <location>
        <begin position="1"/>
        <end position="25"/>
    </location>
</feature>
<organism evidence="2">
    <name type="scientific">Drosophila melanogaster</name>
    <name type="common">Fruit fly</name>
    <dbReference type="NCBI Taxonomy" id="7227"/>
    <lineage>
        <taxon>Eukaryota</taxon>
        <taxon>Metazoa</taxon>
        <taxon>Ecdysozoa</taxon>
        <taxon>Arthropoda</taxon>
        <taxon>Hexapoda</taxon>
        <taxon>Insecta</taxon>
        <taxon>Pterygota</taxon>
        <taxon>Neoptera</taxon>
        <taxon>Endopterygota</taxon>
        <taxon>Diptera</taxon>
        <taxon>Brachycera</taxon>
        <taxon>Muscomorpha</taxon>
        <taxon>Ephydroidea</taxon>
        <taxon>Drosophilidae</taxon>
        <taxon>Drosophila</taxon>
        <taxon>Sophophora</taxon>
    </lineage>
</organism>
<feature type="chain" id="PRO_5004275266" evidence="1">
    <location>
        <begin position="26"/>
        <end position="51"/>
    </location>
</feature>
<gene>
    <name evidence="2" type="ORF">HDC03331</name>
</gene>
<protein>
    <submittedName>
        <fullName evidence="2">HDC03331</fullName>
    </submittedName>
</protein>
<keyword evidence="1" id="KW-0732">Signal</keyword>
<dbReference type="AlphaFoldDB" id="Q6IH51"/>
<name>Q6IH51_DROME</name>